<sequence length="219" mass="22379">MSSPTPEPVPMGSASDPAGRRTPGPRVAWRGLLLENLAVVVVFAVVGAAAGWCWERWVTPASGVVVDGTWMVGERVDGSIDRDSLIRVFGVVGTFMLVTAVTGLVLGVLVAVLCRRSELVSVVVVTASSALAVFLCYRVGLALGPSDPTAAAAKAANGTMLDGDLSIDQLSPFVVLPLAALVGLTVSYLFSSGVSAGAGEARRIDLGQPPIPPQAASPS</sequence>
<dbReference type="RefSeq" id="WP_140010037.1">
    <property type="nucleotide sequence ID" value="NZ_JBHMDG010000026.1"/>
</dbReference>
<evidence type="ECO:0000256" key="1">
    <source>
        <dbReference type="SAM" id="MobiDB-lite"/>
    </source>
</evidence>
<organism evidence="3 4">
    <name type="scientific">Nocardioides plantarum</name>
    <dbReference type="NCBI Taxonomy" id="29299"/>
    <lineage>
        <taxon>Bacteria</taxon>
        <taxon>Bacillati</taxon>
        <taxon>Actinomycetota</taxon>
        <taxon>Actinomycetes</taxon>
        <taxon>Propionibacteriales</taxon>
        <taxon>Nocardioidaceae</taxon>
        <taxon>Nocardioides</taxon>
    </lineage>
</organism>
<name>A0ABV5KDV1_9ACTN</name>
<feature type="transmembrane region" description="Helical" evidence="2">
    <location>
        <begin position="85"/>
        <end position="112"/>
    </location>
</feature>
<gene>
    <name evidence="3" type="ORF">ACFFRI_17745</name>
</gene>
<keyword evidence="2" id="KW-1133">Transmembrane helix</keyword>
<keyword evidence="2" id="KW-0472">Membrane</keyword>
<evidence type="ECO:0000313" key="3">
    <source>
        <dbReference type="EMBL" id="MFB9314906.1"/>
    </source>
</evidence>
<dbReference type="EMBL" id="JBHMDG010000026">
    <property type="protein sequence ID" value="MFB9314906.1"/>
    <property type="molecule type" value="Genomic_DNA"/>
</dbReference>
<evidence type="ECO:0000313" key="4">
    <source>
        <dbReference type="Proteomes" id="UP001589750"/>
    </source>
</evidence>
<protein>
    <submittedName>
        <fullName evidence="3">Uncharacterized protein</fullName>
    </submittedName>
</protein>
<keyword evidence="2" id="KW-0812">Transmembrane</keyword>
<feature type="transmembrane region" description="Helical" evidence="2">
    <location>
        <begin position="170"/>
        <end position="190"/>
    </location>
</feature>
<reference evidence="3 4" key="1">
    <citation type="submission" date="2024-09" db="EMBL/GenBank/DDBJ databases">
        <authorList>
            <person name="Sun Q."/>
            <person name="Mori K."/>
        </authorList>
    </citation>
    <scope>NUCLEOTIDE SEQUENCE [LARGE SCALE GENOMIC DNA]</scope>
    <source>
        <strain evidence="3 4">JCM 9626</strain>
    </source>
</reference>
<keyword evidence="4" id="KW-1185">Reference proteome</keyword>
<feature type="transmembrane region" description="Helical" evidence="2">
    <location>
        <begin position="31"/>
        <end position="52"/>
    </location>
</feature>
<feature type="transmembrane region" description="Helical" evidence="2">
    <location>
        <begin position="119"/>
        <end position="140"/>
    </location>
</feature>
<evidence type="ECO:0000256" key="2">
    <source>
        <dbReference type="SAM" id="Phobius"/>
    </source>
</evidence>
<comment type="caution">
    <text evidence="3">The sequence shown here is derived from an EMBL/GenBank/DDBJ whole genome shotgun (WGS) entry which is preliminary data.</text>
</comment>
<dbReference type="Proteomes" id="UP001589750">
    <property type="component" value="Unassembled WGS sequence"/>
</dbReference>
<feature type="region of interest" description="Disordered" evidence="1">
    <location>
        <begin position="1"/>
        <end position="22"/>
    </location>
</feature>
<accession>A0ABV5KDV1</accession>
<proteinExistence type="predicted"/>